<accession>A0A4U5P0C3</accession>
<dbReference type="EMBL" id="AZBU02000003">
    <property type="protein sequence ID" value="TKR89332.1"/>
    <property type="molecule type" value="Genomic_DNA"/>
</dbReference>
<dbReference type="Proteomes" id="UP000298663">
    <property type="component" value="Unassembled WGS sequence"/>
</dbReference>
<gene>
    <name evidence="1" type="ORF">L596_013454</name>
</gene>
<protein>
    <submittedName>
        <fullName evidence="1">Uncharacterized protein</fullName>
    </submittedName>
</protein>
<keyword evidence="2" id="KW-1185">Reference proteome</keyword>
<evidence type="ECO:0000313" key="1">
    <source>
        <dbReference type="EMBL" id="TKR89332.1"/>
    </source>
</evidence>
<name>A0A4U5P0C3_STECR</name>
<dbReference type="AlphaFoldDB" id="A0A4U5P0C3"/>
<organism evidence="1 2">
    <name type="scientific">Steinernema carpocapsae</name>
    <name type="common">Entomopathogenic nematode</name>
    <dbReference type="NCBI Taxonomy" id="34508"/>
    <lineage>
        <taxon>Eukaryota</taxon>
        <taxon>Metazoa</taxon>
        <taxon>Ecdysozoa</taxon>
        <taxon>Nematoda</taxon>
        <taxon>Chromadorea</taxon>
        <taxon>Rhabditida</taxon>
        <taxon>Tylenchina</taxon>
        <taxon>Panagrolaimomorpha</taxon>
        <taxon>Strongyloidoidea</taxon>
        <taxon>Steinernematidae</taxon>
        <taxon>Steinernema</taxon>
    </lineage>
</organism>
<sequence>MLRPNLGFYLSSNLAFAFCLFGRRSSSIYHNHPLSRFWILRIFDAGPKGYDGLWNRETDPSERRNFHVYQLQFRTCFNRNIGVFR</sequence>
<reference evidence="1 2" key="1">
    <citation type="journal article" date="2015" name="Genome Biol.">
        <title>Comparative genomics of Steinernema reveals deeply conserved gene regulatory networks.</title>
        <authorList>
            <person name="Dillman A.R."/>
            <person name="Macchietto M."/>
            <person name="Porter C.F."/>
            <person name="Rogers A."/>
            <person name="Williams B."/>
            <person name="Antoshechkin I."/>
            <person name="Lee M.M."/>
            <person name="Goodwin Z."/>
            <person name="Lu X."/>
            <person name="Lewis E.E."/>
            <person name="Goodrich-Blair H."/>
            <person name="Stock S.P."/>
            <person name="Adams B.J."/>
            <person name="Sternberg P.W."/>
            <person name="Mortazavi A."/>
        </authorList>
    </citation>
    <scope>NUCLEOTIDE SEQUENCE [LARGE SCALE GENOMIC DNA]</scope>
    <source>
        <strain evidence="1 2">ALL</strain>
    </source>
</reference>
<reference evidence="1 2" key="2">
    <citation type="journal article" date="2019" name="G3 (Bethesda)">
        <title>Hybrid Assembly of the Genome of the Entomopathogenic Nematode Steinernema carpocapsae Identifies the X-Chromosome.</title>
        <authorList>
            <person name="Serra L."/>
            <person name="Macchietto M."/>
            <person name="Macias-Munoz A."/>
            <person name="McGill C.J."/>
            <person name="Rodriguez I.M."/>
            <person name="Rodriguez B."/>
            <person name="Murad R."/>
            <person name="Mortazavi A."/>
        </authorList>
    </citation>
    <scope>NUCLEOTIDE SEQUENCE [LARGE SCALE GENOMIC DNA]</scope>
    <source>
        <strain evidence="1 2">ALL</strain>
    </source>
</reference>
<evidence type="ECO:0000313" key="2">
    <source>
        <dbReference type="Proteomes" id="UP000298663"/>
    </source>
</evidence>
<comment type="caution">
    <text evidence="1">The sequence shown here is derived from an EMBL/GenBank/DDBJ whole genome shotgun (WGS) entry which is preliminary data.</text>
</comment>
<proteinExistence type="predicted"/>